<reference evidence="5 6" key="2">
    <citation type="submission" date="2020-08" db="EMBL/GenBank/DDBJ databases">
        <title>The Agave Microbiome: Exploring the role of microbial communities in plant adaptations to desert environments.</title>
        <authorList>
            <person name="Partida-Martinez L.P."/>
        </authorList>
    </citation>
    <scope>NUCLEOTIDE SEQUENCE [LARGE SCALE GENOMIC DNA]</scope>
    <source>
        <strain evidence="5 6">AS2.3</strain>
    </source>
</reference>
<keyword evidence="6" id="KW-1185">Reference proteome</keyword>
<dbReference type="EMBL" id="JACCBY010000004">
    <property type="protein sequence ID" value="NYD91221.1"/>
    <property type="molecule type" value="Genomic_DNA"/>
</dbReference>
<dbReference type="AlphaFoldDB" id="A0A7Y9K2Q0"/>
<accession>A0A7Y9K2Q0</accession>
<dbReference type="InterPro" id="IPR000524">
    <property type="entry name" value="Tscrpt_reg_HTH_GntR"/>
</dbReference>
<dbReference type="RefSeq" id="WP_179509634.1">
    <property type="nucleotide sequence ID" value="NZ_JACCBY010000004.1"/>
</dbReference>
<keyword evidence="3" id="KW-0804">Transcription</keyword>
<feature type="domain" description="HTH gntR-type" evidence="4">
    <location>
        <begin position="12"/>
        <end position="80"/>
    </location>
</feature>
<dbReference type="InterPro" id="IPR036388">
    <property type="entry name" value="WH-like_DNA-bd_sf"/>
</dbReference>
<dbReference type="PANTHER" id="PTHR43537">
    <property type="entry name" value="TRANSCRIPTIONAL REGULATOR, GNTR FAMILY"/>
    <property type="match status" value="1"/>
</dbReference>
<dbReference type="SUPFAM" id="SSF46785">
    <property type="entry name" value="Winged helix' DNA-binding domain"/>
    <property type="match status" value="1"/>
</dbReference>
<evidence type="ECO:0000313" key="6">
    <source>
        <dbReference type="Proteomes" id="UP000517753"/>
    </source>
</evidence>
<dbReference type="SMART" id="SM00895">
    <property type="entry name" value="FCD"/>
    <property type="match status" value="1"/>
</dbReference>
<comment type="caution">
    <text evidence="5">The sequence shown here is derived from an EMBL/GenBank/DDBJ whole genome shotgun (WGS) entry which is preliminary data.</text>
</comment>
<dbReference type="Proteomes" id="UP000517753">
    <property type="component" value="Unassembled WGS sequence"/>
</dbReference>
<dbReference type="InterPro" id="IPR036390">
    <property type="entry name" value="WH_DNA-bd_sf"/>
</dbReference>
<dbReference type="Gene3D" id="1.20.120.530">
    <property type="entry name" value="GntR ligand-binding domain-like"/>
    <property type="match status" value="1"/>
</dbReference>
<evidence type="ECO:0000256" key="2">
    <source>
        <dbReference type="ARBA" id="ARBA00023125"/>
    </source>
</evidence>
<proteinExistence type="predicted"/>
<sequence>MPSSSLPSAPRRSLVDTTIELMRTQIEEGRWQVGERIPKEAELAEMLKVGRNTVREAVRVLSHARVLDVRQGDGTYVRLSVDPAEVMRRVTHAGLRDHFELRAMLETEAARMAALRRTDEDIIRLADLLDRRGDVPVDGDVGGFVERDAAFHLAIAQATHNVALAELYRFFAVSVRQNIAAVFGNIDLPEPGFIAHRRVLDAIRAGDGEAAAQAAHALVGPVIATLGPIDGA</sequence>
<dbReference type="PROSITE" id="PS50949">
    <property type="entry name" value="HTH_GNTR"/>
    <property type="match status" value="1"/>
</dbReference>
<dbReference type="Pfam" id="PF00392">
    <property type="entry name" value="GntR"/>
    <property type="match status" value="1"/>
</dbReference>
<organism evidence="5 6">
    <name type="scientific">Sphingomonas melonis</name>
    <dbReference type="NCBI Taxonomy" id="152682"/>
    <lineage>
        <taxon>Bacteria</taxon>
        <taxon>Pseudomonadati</taxon>
        <taxon>Pseudomonadota</taxon>
        <taxon>Alphaproteobacteria</taxon>
        <taxon>Sphingomonadales</taxon>
        <taxon>Sphingomonadaceae</taxon>
        <taxon>Sphingomonas</taxon>
    </lineage>
</organism>
<dbReference type="InterPro" id="IPR008920">
    <property type="entry name" value="TF_FadR/GntR_C"/>
</dbReference>
<dbReference type="Gene3D" id="1.10.10.10">
    <property type="entry name" value="Winged helix-like DNA-binding domain superfamily/Winged helix DNA-binding domain"/>
    <property type="match status" value="1"/>
</dbReference>
<gene>
    <name evidence="5" type="ORF">HD841_003028</name>
</gene>
<reference evidence="5 6" key="1">
    <citation type="submission" date="2020-07" db="EMBL/GenBank/DDBJ databases">
        <authorList>
            <person name="Partida-Martinez L."/>
            <person name="Huntemann M."/>
            <person name="Clum A."/>
            <person name="Wang J."/>
            <person name="Palaniappan K."/>
            <person name="Ritter S."/>
            <person name="Chen I.-M."/>
            <person name="Stamatis D."/>
            <person name="Reddy T."/>
            <person name="O'Malley R."/>
            <person name="Daum C."/>
            <person name="Shapiro N."/>
            <person name="Ivanova N."/>
            <person name="Kyrpides N."/>
            <person name="Woyke T."/>
        </authorList>
    </citation>
    <scope>NUCLEOTIDE SEQUENCE [LARGE SCALE GENOMIC DNA]</scope>
    <source>
        <strain evidence="5 6">AS2.3</strain>
    </source>
</reference>
<keyword evidence="1" id="KW-0805">Transcription regulation</keyword>
<dbReference type="CDD" id="cd07377">
    <property type="entry name" value="WHTH_GntR"/>
    <property type="match status" value="1"/>
</dbReference>
<dbReference type="GO" id="GO:0003700">
    <property type="term" value="F:DNA-binding transcription factor activity"/>
    <property type="evidence" value="ECO:0007669"/>
    <property type="project" value="InterPro"/>
</dbReference>
<protein>
    <submittedName>
        <fullName evidence="5">DNA-binding FadR family transcriptional regulator</fullName>
    </submittedName>
</protein>
<name>A0A7Y9K2Q0_9SPHN</name>
<dbReference type="Pfam" id="PF07729">
    <property type="entry name" value="FCD"/>
    <property type="match status" value="1"/>
</dbReference>
<evidence type="ECO:0000256" key="3">
    <source>
        <dbReference type="ARBA" id="ARBA00023163"/>
    </source>
</evidence>
<dbReference type="GO" id="GO:0003677">
    <property type="term" value="F:DNA binding"/>
    <property type="evidence" value="ECO:0007669"/>
    <property type="project" value="UniProtKB-KW"/>
</dbReference>
<dbReference type="PRINTS" id="PR00035">
    <property type="entry name" value="HTHGNTR"/>
</dbReference>
<evidence type="ECO:0000313" key="5">
    <source>
        <dbReference type="EMBL" id="NYD91221.1"/>
    </source>
</evidence>
<dbReference type="SMART" id="SM00345">
    <property type="entry name" value="HTH_GNTR"/>
    <property type="match status" value="1"/>
</dbReference>
<evidence type="ECO:0000256" key="1">
    <source>
        <dbReference type="ARBA" id="ARBA00023015"/>
    </source>
</evidence>
<evidence type="ECO:0000259" key="4">
    <source>
        <dbReference type="PROSITE" id="PS50949"/>
    </source>
</evidence>
<keyword evidence="2 5" id="KW-0238">DNA-binding</keyword>
<dbReference type="InterPro" id="IPR011711">
    <property type="entry name" value="GntR_C"/>
</dbReference>
<dbReference type="PANTHER" id="PTHR43537:SF47">
    <property type="entry name" value="REGULATORY PROTEIN GNTR HTH"/>
    <property type="match status" value="1"/>
</dbReference>
<dbReference type="SUPFAM" id="SSF48008">
    <property type="entry name" value="GntR ligand-binding domain-like"/>
    <property type="match status" value="1"/>
</dbReference>